<name>A0ABW7YLK1_9ACTN</name>
<accession>A0ABW7YLK1</accession>
<dbReference type="Proteomes" id="UP001612741">
    <property type="component" value="Unassembled WGS sequence"/>
</dbReference>
<comment type="caution">
    <text evidence="3">The sequence shown here is derived from an EMBL/GenBank/DDBJ whole genome shotgun (WGS) entry which is preliminary data.</text>
</comment>
<proteinExistence type="predicted"/>
<organism evidence="3 4">
    <name type="scientific">Nonomuraea typhae</name>
    <dbReference type="NCBI Taxonomy" id="2603600"/>
    <lineage>
        <taxon>Bacteria</taxon>
        <taxon>Bacillati</taxon>
        <taxon>Actinomycetota</taxon>
        <taxon>Actinomycetes</taxon>
        <taxon>Streptosporangiales</taxon>
        <taxon>Streptosporangiaceae</taxon>
        <taxon>Nonomuraea</taxon>
    </lineage>
</organism>
<dbReference type="RefSeq" id="WP_397079132.1">
    <property type="nucleotide sequence ID" value="NZ_JBITGY010000001.1"/>
</dbReference>
<evidence type="ECO:0000256" key="1">
    <source>
        <dbReference type="SAM" id="MobiDB-lite"/>
    </source>
</evidence>
<dbReference type="EMBL" id="JBITGY010000001">
    <property type="protein sequence ID" value="MFI6496782.1"/>
    <property type="molecule type" value="Genomic_DNA"/>
</dbReference>
<evidence type="ECO:0008006" key="5">
    <source>
        <dbReference type="Google" id="ProtNLM"/>
    </source>
</evidence>
<protein>
    <recommendedName>
        <fullName evidence="5">Extensin-like C-terminal domain-containing protein</fullName>
    </recommendedName>
</protein>
<dbReference type="InterPro" id="IPR009045">
    <property type="entry name" value="Zn_M74/Hedgehog-like"/>
</dbReference>
<feature type="region of interest" description="Disordered" evidence="1">
    <location>
        <begin position="29"/>
        <end position="82"/>
    </location>
</feature>
<sequence>MTIPAAGRALVLPLALTLALTLPACAPPAAAPSANATPETEESSRKPAPSTAEPTSRTPPRPGTDPTMKPVPYEVQPDEPARPVKRAVATFLETLFTYEPGQATDPARLTARGLPSAPLADAAPLLDDTARGRIQVVYPQLGGLTATRASIMAVVRLALTGEGGTLTRTRTLDLRLTKQGRRWQVTGLASLGGRAPAEAAQSLLARKVLAARRITLPDSARWDIRAGRVDDRILRMLLSLSREHRIAVTVLASGHPEKVFGRASTSNHTRGRAVDIWAVDGRRVAALASVKGGNPARRLMERAIRQGSDEVGGPWSFAGAFTNTVHEDHVHIGFKRP</sequence>
<evidence type="ECO:0000313" key="3">
    <source>
        <dbReference type="EMBL" id="MFI6496782.1"/>
    </source>
</evidence>
<dbReference type="SUPFAM" id="SSF55166">
    <property type="entry name" value="Hedgehog/DD-peptidase"/>
    <property type="match status" value="1"/>
</dbReference>
<evidence type="ECO:0000313" key="4">
    <source>
        <dbReference type="Proteomes" id="UP001612741"/>
    </source>
</evidence>
<reference evidence="3 4" key="1">
    <citation type="submission" date="2024-10" db="EMBL/GenBank/DDBJ databases">
        <title>The Natural Products Discovery Center: Release of the First 8490 Sequenced Strains for Exploring Actinobacteria Biosynthetic Diversity.</title>
        <authorList>
            <person name="Kalkreuter E."/>
            <person name="Kautsar S.A."/>
            <person name="Yang D."/>
            <person name="Bader C.D."/>
            <person name="Teijaro C.N."/>
            <person name="Fluegel L."/>
            <person name="Davis C.M."/>
            <person name="Simpson J.R."/>
            <person name="Lauterbach L."/>
            <person name="Steele A.D."/>
            <person name="Gui C."/>
            <person name="Meng S."/>
            <person name="Li G."/>
            <person name="Viehrig K."/>
            <person name="Ye F."/>
            <person name="Su P."/>
            <person name="Kiefer A.F."/>
            <person name="Nichols A."/>
            <person name="Cepeda A.J."/>
            <person name="Yan W."/>
            <person name="Fan B."/>
            <person name="Jiang Y."/>
            <person name="Adhikari A."/>
            <person name="Zheng C.-J."/>
            <person name="Schuster L."/>
            <person name="Cowan T.M."/>
            <person name="Smanski M.J."/>
            <person name="Chevrette M.G."/>
            <person name="De Carvalho L.P.S."/>
            <person name="Shen B."/>
        </authorList>
    </citation>
    <scope>NUCLEOTIDE SEQUENCE [LARGE SCALE GENOMIC DNA]</scope>
    <source>
        <strain evidence="3 4">NPDC050545</strain>
    </source>
</reference>
<feature type="signal peptide" evidence="2">
    <location>
        <begin position="1"/>
        <end position="26"/>
    </location>
</feature>
<feature type="chain" id="PRO_5045773885" description="Extensin-like C-terminal domain-containing protein" evidence="2">
    <location>
        <begin position="27"/>
        <end position="337"/>
    </location>
</feature>
<gene>
    <name evidence="3" type="ORF">ACIBG2_05335</name>
</gene>
<evidence type="ECO:0000256" key="2">
    <source>
        <dbReference type="SAM" id="SignalP"/>
    </source>
</evidence>
<keyword evidence="4" id="KW-1185">Reference proteome</keyword>
<keyword evidence="2" id="KW-0732">Signal</keyword>